<name>A0A914Q136_9BILA</name>
<dbReference type="Proteomes" id="UP000887578">
    <property type="component" value="Unplaced"/>
</dbReference>
<organism evidence="1 2">
    <name type="scientific">Panagrolaimus davidi</name>
    <dbReference type="NCBI Taxonomy" id="227884"/>
    <lineage>
        <taxon>Eukaryota</taxon>
        <taxon>Metazoa</taxon>
        <taxon>Ecdysozoa</taxon>
        <taxon>Nematoda</taxon>
        <taxon>Chromadorea</taxon>
        <taxon>Rhabditida</taxon>
        <taxon>Tylenchina</taxon>
        <taxon>Panagrolaimomorpha</taxon>
        <taxon>Panagrolaimoidea</taxon>
        <taxon>Panagrolaimidae</taxon>
        <taxon>Panagrolaimus</taxon>
    </lineage>
</organism>
<protein>
    <submittedName>
        <fullName evidence="2">Uncharacterized protein</fullName>
    </submittedName>
</protein>
<dbReference type="WBParaSite" id="PDA_v2.g20867.t1">
    <property type="protein sequence ID" value="PDA_v2.g20867.t1"/>
    <property type="gene ID" value="PDA_v2.g20867"/>
</dbReference>
<proteinExistence type="predicted"/>
<sequence length="385" mass="43713">MLLLLIFFNLSFASVVNKSIHPKNYPVVVNHKNIEQEAFQKIKLDENDDNNTLLVTEKNVAAGNTGNIVGVTENGLFKPLSASAKKIITIQTENCGKNSFPHRFFIDESGKPMMQCEPHRCLKTEKIECRSNIQMQECNKSNEWIAGFIGKNNGTHDIMEVECCHYKDTTFTAFIKIFNVTNTNSYDHDVIVENEKLVAIDFINSIKKTELSKDSTIYSVSVYRMQCPSFKKNTTSVFDENIRDFANTTIDSKEKAELFASTLKYIIAELEKRSKFDNLTSDLRISDDINNDTVSVQNHPMFKSITSKEEAVLQASAMRLVASELAKGPFGNVFSDINGPTTTEIPPRREFYQRGKKIMNGNFPTYRFPFDDLHGPNYSTFDTFS</sequence>
<reference evidence="2" key="1">
    <citation type="submission" date="2022-11" db="UniProtKB">
        <authorList>
            <consortium name="WormBaseParasite"/>
        </authorList>
    </citation>
    <scope>IDENTIFICATION</scope>
</reference>
<keyword evidence="1" id="KW-1185">Reference proteome</keyword>
<evidence type="ECO:0000313" key="1">
    <source>
        <dbReference type="Proteomes" id="UP000887578"/>
    </source>
</evidence>
<dbReference type="AlphaFoldDB" id="A0A914Q136"/>
<accession>A0A914Q136</accession>
<evidence type="ECO:0000313" key="2">
    <source>
        <dbReference type="WBParaSite" id="PDA_v2.g20867.t1"/>
    </source>
</evidence>